<dbReference type="OrthoDB" id="2299644at2"/>
<name>A0A0R1URI4_9LACO</name>
<keyword evidence="1" id="KW-1133">Transmembrane helix</keyword>
<feature type="transmembrane region" description="Helical" evidence="1">
    <location>
        <begin position="33"/>
        <end position="51"/>
    </location>
</feature>
<dbReference type="AlphaFoldDB" id="A0A0R1URI4"/>
<feature type="transmembrane region" description="Helical" evidence="1">
    <location>
        <begin position="114"/>
        <end position="133"/>
    </location>
</feature>
<evidence type="ECO:0000313" key="2">
    <source>
        <dbReference type="EMBL" id="KRL93557.1"/>
    </source>
</evidence>
<dbReference type="Proteomes" id="UP000051580">
    <property type="component" value="Unassembled WGS sequence"/>
</dbReference>
<keyword evidence="3" id="KW-1185">Reference proteome</keyword>
<proteinExistence type="predicted"/>
<dbReference type="RefSeq" id="WP_057735252.1">
    <property type="nucleotide sequence ID" value="NZ_AZFS01000064.1"/>
</dbReference>
<evidence type="ECO:0000313" key="3">
    <source>
        <dbReference type="Proteomes" id="UP000051580"/>
    </source>
</evidence>
<organism evidence="2 3">
    <name type="scientific">Levilactobacillus hammesii DSM 16381</name>
    <dbReference type="NCBI Taxonomy" id="1423753"/>
    <lineage>
        <taxon>Bacteria</taxon>
        <taxon>Bacillati</taxon>
        <taxon>Bacillota</taxon>
        <taxon>Bacilli</taxon>
        <taxon>Lactobacillales</taxon>
        <taxon>Lactobacillaceae</taxon>
        <taxon>Levilactobacillus</taxon>
    </lineage>
</organism>
<evidence type="ECO:0000256" key="1">
    <source>
        <dbReference type="SAM" id="Phobius"/>
    </source>
</evidence>
<reference evidence="2 3" key="1">
    <citation type="journal article" date="2015" name="Genome Announc.">
        <title>Expanding the biotechnology potential of lactobacilli through comparative genomics of 213 strains and associated genera.</title>
        <authorList>
            <person name="Sun Z."/>
            <person name="Harris H.M."/>
            <person name="McCann A."/>
            <person name="Guo C."/>
            <person name="Argimon S."/>
            <person name="Zhang W."/>
            <person name="Yang X."/>
            <person name="Jeffery I.B."/>
            <person name="Cooney J.C."/>
            <person name="Kagawa T.F."/>
            <person name="Liu W."/>
            <person name="Song Y."/>
            <person name="Salvetti E."/>
            <person name="Wrobel A."/>
            <person name="Rasinkangas P."/>
            <person name="Parkhill J."/>
            <person name="Rea M.C."/>
            <person name="O'Sullivan O."/>
            <person name="Ritari J."/>
            <person name="Douillard F.P."/>
            <person name="Paul Ross R."/>
            <person name="Yang R."/>
            <person name="Briner A.E."/>
            <person name="Felis G.E."/>
            <person name="de Vos W.M."/>
            <person name="Barrangou R."/>
            <person name="Klaenhammer T.R."/>
            <person name="Caufield P.W."/>
            <person name="Cui Y."/>
            <person name="Zhang H."/>
            <person name="O'Toole P.W."/>
        </authorList>
    </citation>
    <scope>NUCLEOTIDE SEQUENCE [LARGE SCALE GENOMIC DNA]</scope>
    <source>
        <strain evidence="2 3">DSM 16381</strain>
    </source>
</reference>
<dbReference type="PATRIC" id="fig|1423753.3.peg.1505"/>
<sequence>MVKTYLRGLFPFAFIFFIHNLNTQTGAWTLAFSWWNLYLVLSYVIFFPLLYGQSRQHMDQSGDMGKKLSQPRENAEQESLRIGSNYGNTGHFGFARIGDTSGKENGVERWGISLVLRLFLILAGPFVWGYLWLKQRRLLKK</sequence>
<comment type="caution">
    <text evidence="2">The sequence shown here is derived from an EMBL/GenBank/DDBJ whole genome shotgun (WGS) entry which is preliminary data.</text>
</comment>
<keyword evidence="1" id="KW-0812">Transmembrane</keyword>
<protein>
    <submittedName>
        <fullName evidence="2">Uncharacterized protein</fullName>
    </submittedName>
</protein>
<accession>A0A0R1URI4</accession>
<gene>
    <name evidence="2" type="ORF">FD28_GL001447</name>
</gene>
<dbReference type="EMBL" id="AZFS01000064">
    <property type="protein sequence ID" value="KRL93557.1"/>
    <property type="molecule type" value="Genomic_DNA"/>
</dbReference>
<keyword evidence="1" id="KW-0472">Membrane</keyword>
<dbReference type="STRING" id="1423753.FD28_GL001447"/>